<evidence type="ECO:0000256" key="4">
    <source>
        <dbReference type="ARBA" id="ARBA00022642"/>
    </source>
</evidence>
<comment type="similarity">
    <text evidence="3 11">Belongs to the NadD family.</text>
</comment>
<keyword evidence="7 11" id="KW-0547">Nucleotide-binding</keyword>
<dbReference type="NCBIfam" id="TIGR00482">
    <property type="entry name" value="nicotinate (nicotinamide) nucleotide adenylyltransferase"/>
    <property type="match status" value="1"/>
</dbReference>
<accession>A0A7Y6NLB7</accession>
<evidence type="ECO:0000256" key="2">
    <source>
        <dbReference type="ARBA" id="ARBA00005019"/>
    </source>
</evidence>
<dbReference type="PANTHER" id="PTHR39321">
    <property type="entry name" value="NICOTINATE-NUCLEOTIDE ADENYLYLTRANSFERASE-RELATED"/>
    <property type="match status" value="1"/>
</dbReference>
<keyword evidence="5 11" id="KW-0808">Transferase</keyword>
<dbReference type="GO" id="GO:0004515">
    <property type="term" value="F:nicotinate-nucleotide adenylyltransferase activity"/>
    <property type="evidence" value="ECO:0007669"/>
    <property type="project" value="UniProtKB-UniRule"/>
</dbReference>
<evidence type="ECO:0000256" key="11">
    <source>
        <dbReference type="HAMAP-Rule" id="MF_00244"/>
    </source>
</evidence>
<dbReference type="EMBL" id="JABWMJ010000002">
    <property type="protein sequence ID" value="NUZ05318.1"/>
    <property type="molecule type" value="Genomic_DNA"/>
</dbReference>
<comment type="caution">
    <text evidence="13">The sequence shown here is derived from an EMBL/GenBank/DDBJ whole genome shotgun (WGS) entry which is preliminary data.</text>
</comment>
<dbReference type="Proteomes" id="UP000529637">
    <property type="component" value="Unassembled WGS sequence"/>
</dbReference>
<keyword evidence="4 11" id="KW-0662">Pyridine nucleotide biosynthesis</keyword>
<gene>
    <name evidence="11" type="primary">nadD</name>
    <name evidence="13" type="ORF">HQN59_06040</name>
</gene>
<dbReference type="CDD" id="cd02165">
    <property type="entry name" value="NMNAT"/>
    <property type="match status" value="1"/>
</dbReference>
<comment type="pathway">
    <text evidence="2 11">Cofactor biosynthesis; NAD(+) biosynthesis; deamido-NAD(+) from nicotinate D-ribonucleotide: step 1/1.</text>
</comment>
<dbReference type="InterPro" id="IPR005248">
    <property type="entry name" value="NadD/NMNAT"/>
</dbReference>
<dbReference type="Pfam" id="PF01467">
    <property type="entry name" value="CTP_transf_like"/>
    <property type="match status" value="1"/>
</dbReference>
<keyword evidence="6 11" id="KW-0548">Nucleotidyltransferase</keyword>
<name>A0A7Y6NLB7_9BURK</name>
<evidence type="ECO:0000256" key="9">
    <source>
        <dbReference type="ARBA" id="ARBA00023027"/>
    </source>
</evidence>
<dbReference type="GO" id="GO:0005524">
    <property type="term" value="F:ATP binding"/>
    <property type="evidence" value="ECO:0007669"/>
    <property type="project" value="UniProtKB-KW"/>
</dbReference>
<evidence type="ECO:0000256" key="3">
    <source>
        <dbReference type="ARBA" id="ARBA00009014"/>
    </source>
</evidence>
<evidence type="ECO:0000256" key="1">
    <source>
        <dbReference type="ARBA" id="ARBA00002324"/>
    </source>
</evidence>
<evidence type="ECO:0000256" key="8">
    <source>
        <dbReference type="ARBA" id="ARBA00022840"/>
    </source>
</evidence>
<dbReference type="UniPathway" id="UPA00253">
    <property type="reaction ID" value="UER00332"/>
</dbReference>
<dbReference type="EC" id="2.7.7.18" evidence="11"/>
<evidence type="ECO:0000256" key="6">
    <source>
        <dbReference type="ARBA" id="ARBA00022695"/>
    </source>
</evidence>
<dbReference type="HAMAP" id="MF_00244">
    <property type="entry name" value="NaMN_adenylyltr"/>
    <property type="match status" value="1"/>
</dbReference>
<comment type="function">
    <text evidence="1 11">Catalyzes the reversible adenylation of nicotinate mononucleotide (NaMN) to nicotinic acid adenine dinucleotide (NaAD).</text>
</comment>
<protein>
    <recommendedName>
        <fullName evidence="11">Probable nicotinate-nucleotide adenylyltransferase</fullName>
        <ecNumber evidence="11">2.7.7.18</ecNumber>
    </recommendedName>
    <alternativeName>
        <fullName evidence="11">Deamido-NAD(+) diphosphorylase</fullName>
    </alternativeName>
    <alternativeName>
        <fullName evidence="11">Deamido-NAD(+) pyrophosphorylase</fullName>
    </alternativeName>
    <alternativeName>
        <fullName evidence="11">Nicotinate mononucleotide adenylyltransferase</fullName>
        <shortName evidence="11">NaMN adenylyltransferase</shortName>
    </alternativeName>
</protein>
<keyword evidence="14" id="KW-1185">Reference proteome</keyword>
<reference evidence="13 14" key="1">
    <citation type="submission" date="2020-06" db="EMBL/GenBank/DDBJ databases">
        <title>Schlegella sp. ID0723 isolated from air conditioner.</title>
        <authorList>
            <person name="Kim D.Y."/>
            <person name="Kim D.-U."/>
        </authorList>
    </citation>
    <scope>NUCLEOTIDE SEQUENCE [LARGE SCALE GENOMIC DNA]</scope>
    <source>
        <strain evidence="13 14">ID0723</strain>
    </source>
</reference>
<evidence type="ECO:0000313" key="14">
    <source>
        <dbReference type="Proteomes" id="UP000529637"/>
    </source>
</evidence>
<evidence type="ECO:0000313" key="13">
    <source>
        <dbReference type="EMBL" id="NUZ05318.1"/>
    </source>
</evidence>
<evidence type="ECO:0000259" key="12">
    <source>
        <dbReference type="Pfam" id="PF01467"/>
    </source>
</evidence>
<dbReference type="AlphaFoldDB" id="A0A7Y6NLB7"/>
<dbReference type="InterPro" id="IPR014729">
    <property type="entry name" value="Rossmann-like_a/b/a_fold"/>
</dbReference>
<evidence type="ECO:0000256" key="10">
    <source>
        <dbReference type="ARBA" id="ARBA00048721"/>
    </source>
</evidence>
<comment type="catalytic activity">
    <reaction evidence="10 11">
        <text>nicotinate beta-D-ribonucleotide + ATP + H(+) = deamido-NAD(+) + diphosphate</text>
        <dbReference type="Rhea" id="RHEA:22860"/>
        <dbReference type="ChEBI" id="CHEBI:15378"/>
        <dbReference type="ChEBI" id="CHEBI:30616"/>
        <dbReference type="ChEBI" id="CHEBI:33019"/>
        <dbReference type="ChEBI" id="CHEBI:57502"/>
        <dbReference type="ChEBI" id="CHEBI:58437"/>
        <dbReference type="EC" id="2.7.7.18"/>
    </reaction>
</comment>
<dbReference type="GO" id="GO:0009435">
    <property type="term" value="P:NAD+ biosynthetic process"/>
    <property type="evidence" value="ECO:0007669"/>
    <property type="project" value="UniProtKB-UniRule"/>
</dbReference>
<sequence length="200" mass="22677">MGRRGRRVKRVGLFGGSFDPVHHAHVALARQALDQLALDEVRWIPVGLPWQKARELAPAADREAMVRLAIEGEPRFVLDRIELRRRGPSFTLDTVRELHAANPGTDWFLILGQDQYATLHTWRDWRELLGLVTMVVANRPGASVAINPQVADFRHQAVVLPMMDISSTEVRRRAAAGEPIDDLVPEAVAEYIERRHLYRS</sequence>
<proteinExistence type="inferred from homology"/>
<evidence type="ECO:0000256" key="7">
    <source>
        <dbReference type="ARBA" id="ARBA00022741"/>
    </source>
</evidence>
<organism evidence="13 14">
    <name type="scientific">Piscinibacter koreensis</name>
    <dbReference type="NCBI Taxonomy" id="2742824"/>
    <lineage>
        <taxon>Bacteria</taxon>
        <taxon>Pseudomonadati</taxon>
        <taxon>Pseudomonadota</taxon>
        <taxon>Betaproteobacteria</taxon>
        <taxon>Burkholderiales</taxon>
        <taxon>Sphaerotilaceae</taxon>
        <taxon>Piscinibacter</taxon>
    </lineage>
</organism>
<keyword evidence="8 11" id="KW-0067">ATP-binding</keyword>
<feature type="domain" description="Cytidyltransferase-like" evidence="12">
    <location>
        <begin position="13"/>
        <end position="173"/>
    </location>
</feature>
<dbReference type="NCBIfam" id="NF000840">
    <property type="entry name" value="PRK00071.1-3"/>
    <property type="match status" value="1"/>
</dbReference>
<dbReference type="Gene3D" id="3.40.50.620">
    <property type="entry name" value="HUPs"/>
    <property type="match status" value="1"/>
</dbReference>
<keyword evidence="9 11" id="KW-0520">NAD</keyword>
<dbReference type="InterPro" id="IPR004821">
    <property type="entry name" value="Cyt_trans-like"/>
</dbReference>
<dbReference type="PANTHER" id="PTHR39321:SF3">
    <property type="entry name" value="PHOSPHOPANTETHEINE ADENYLYLTRANSFERASE"/>
    <property type="match status" value="1"/>
</dbReference>
<dbReference type="SUPFAM" id="SSF52374">
    <property type="entry name" value="Nucleotidylyl transferase"/>
    <property type="match status" value="1"/>
</dbReference>
<evidence type="ECO:0000256" key="5">
    <source>
        <dbReference type="ARBA" id="ARBA00022679"/>
    </source>
</evidence>